<evidence type="ECO:0000259" key="2">
    <source>
        <dbReference type="Pfam" id="PF20151"/>
    </source>
</evidence>
<organism evidence="3 4">
    <name type="scientific">Sanghuangporus baumii</name>
    <name type="common">Phellinus baumii</name>
    <dbReference type="NCBI Taxonomy" id="108892"/>
    <lineage>
        <taxon>Eukaryota</taxon>
        <taxon>Fungi</taxon>
        <taxon>Dikarya</taxon>
        <taxon>Basidiomycota</taxon>
        <taxon>Agaricomycotina</taxon>
        <taxon>Agaricomycetes</taxon>
        <taxon>Hymenochaetales</taxon>
        <taxon>Hymenochaetaceae</taxon>
        <taxon>Sanghuangporus</taxon>
    </lineage>
</organism>
<dbReference type="EMBL" id="LNZH02000136">
    <property type="protein sequence ID" value="OCB90298.1"/>
    <property type="molecule type" value="Genomic_DNA"/>
</dbReference>
<feature type="transmembrane region" description="Helical" evidence="1">
    <location>
        <begin position="80"/>
        <end position="105"/>
    </location>
</feature>
<feature type="transmembrane region" description="Helical" evidence="1">
    <location>
        <begin position="252"/>
        <end position="271"/>
    </location>
</feature>
<dbReference type="PANTHER" id="PTHR32100">
    <property type="entry name" value="OMEGA-6 FATTY ACID DESATURASE, CHLOROPLASTIC"/>
    <property type="match status" value="1"/>
</dbReference>
<dbReference type="Proteomes" id="UP000757232">
    <property type="component" value="Unassembled WGS sequence"/>
</dbReference>
<keyword evidence="1" id="KW-1133">Transmembrane helix</keyword>
<reference evidence="3" key="1">
    <citation type="submission" date="2016-06" db="EMBL/GenBank/DDBJ databases">
        <title>Draft Genome sequence of the fungus Inonotus baumii.</title>
        <authorList>
            <person name="Zhu H."/>
            <person name="Lin W."/>
        </authorList>
    </citation>
    <scope>NUCLEOTIDE SEQUENCE</scope>
    <source>
        <strain evidence="3">821</strain>
    </source>
</reference>
<name>A0A9Q5I259_SANBA</name>
<dbReference type="InterPro" id="IPR045340">
    <property type="entry name" value="DUF6533"/>
</dbReference>
<feature type="domain" description="DUF6533" evidence="2">
    <location>
        <begin position="18"/>
        <end position="47"/>
    </location>
</feature>
<accession>A0A9Q5I259</accession>
<evidence type="ECO:0000313" key="4">
    <source>
        <dbReference type="Proteomes" id="UP000757232"/>
    </source>
</evidence>
<feature type="transmembrane region" description="Helical" evidence="1">
    <location>
        <begin position="222"/>
        <end position="240"/>
    </location>
</feature>
<proteinExistence type="predicted"/>
<comment type="caution">
    <text evidence="3">The sequence shown here is derived from an EMBL/GenBank/DDBJ whole genome shotgun (WGS) entry which is preliminary data.</text>
</comment>
<keyword evidence="1" id="KW-0472">Membrane</keyword>
<feature type="transmembrane region" description="Helical" evidence="1">
    <location>
        <begin position="15"/>
        <end position="33"/>
    </location>
</feature>
<keyword evidence="1" id="KW-0812">Transmembrane</keyword>
<gene>
    <name evidence="3" type="ORF">A7U60_g2472</name>
</gene>
<dbReference type="OrthoDB" id="1461976at2759"/>
<keyword evidence="4" id="KW-1185">Reference proteome</keyword>
<protein>
    <recommendedName>
        <fullName evidence="2">DUF6533 domain-containing protein</fullName>
    </recommendedName>
</protein>
<evidence type="ECO:0000256" key="1">
    <source>
        <dbReference type="SAM" id="Phobius"/>
    </source>
</evidence>
<dbReference type="GO" id="GO:0016491">
    <property type="term" value="F:oxidoreductase activity"/>
    <property type="evidence" value="ECO:0007669"/>
    <property type="project" value="InterPro"/>
</dbReference>
<dbReference type="AlphaFoldDB" id="A0A9Q5I259"/>
<dbReference type="Pfam" id="PF20151">
    <property type="entry name" value="DUF6533"/>
    <property type="match status" value="1"/>
</dbReference>
<sequence length="388" mass="44453">MDFEGIITQDRDLNALRYLTLAGTVVLAYDSLLTMPEEIRLIWPAIIFVLRQRTCFKLSATNASNYRLQKEKKASRPSQLIPKLIFICMKAIMLGAAFIFIAAFTSPVVQSKAWVLHSFVGTPYYSWKYSHRQHHRFNGHIEKDEHYVPKVLDADQPAHGSGFWEAVEDTPIFQVIKLAFHQIFGFQSYLLVNASGQARYSGWTSHFNPFCALYRRSQRFDIILSDVGLLLNLAFLAHAARTPPLSTGAVMRLYGIPWILLNNWIAMIVSLQHTDIMLPRYRDGAYTFARGALVTVDRELLGWQGKFFLHYASPCFSRYHLEEATQYARKVLGDDYISCDTSGFKALWENALRCQYVDAKGDTVFYKDKTGSARLRTACEDDLVPMWQ</sequence>
<evidence type="ECO:0000313" key="3">
    <source>
        <dbReference type="EMBL" id="OCB90298.1"/>
    </source>
</evidence>
<dbReference type="InterPro" id="IPR012171">
    <property type="entry name" value="Fatty_acid_desaturase"/>
</dbReference>